<sequence>MYEVHLNYEKRNFIDYLLFHYQFKSRISVWLLNLIRANSERLERIHFVDHIVQGHPTLEIATEDAPFVAIKYHDTHTILMNSNEIFHNIVQHDGIIDIKIHFGHTSQRDKRMDHLLLHQIITSYNNHDYLKDMYTIELSKNIEHQLIHTIQSQIDLSLNMNDVEAFHHFSNVLNLLELRHMND</sequence>
<organism evidence="4">
    <name type="scientific">Staphylococcus schleiferi</name>
    <dbReference type="NCBI Taxonomy" id="1295"/>
    <lineage>
        <taxon>Bacteria</taxon>
        <taxon>Bacillati</taxon>
        <taxon>Bacillota</taxon>
        <taxon>Bacilli</taxon>
        <taxon>Bacillales</taxon>
        <taxon>Staphylococcaceae</taxon>
        <taxon>Staphylococcus</taxon>
    </lineage>
</organism>
<reference evidence="4" key="2">
    <citation type="submission" date="2018-06" db="EMBL/GenBank/DDBJ databases">
        <authorList>
            <consortium name="Pathogen Informatics"/>
            <person name="Doyle S."/>
        </authorList>
    </citation>
    <scope>NUCLEOTIDE SEQUENCE [LARGE SCALE GENOMIC DNA]</scope>
    <source>
        <strain evidence="4">NCTC12218</strain>
    </source>
</reference>
<dbReference type="EMBL" id="POVK01000009">
    <property type="protein sequence ID" value="NHA33685.1"/>
    <property type="molecule type" value="Genomic_DNA"/>
</dbReference>
<proteinExistence type="predicted"/>
<protein>
    <submittedName>
        <fullName evidence="4">Cytosolic protein</fullName>
    </submittedName>
</protein>
<dbReference type="Gene3D" id="3.40.1530.30">
    <property type="entry name" value="Uncharacterised family UPF0302, N-terminal domain"/>
    <property type="match status" value="1"/>
</dbReference>
<evidence type="ECO:0000313" key="4">
    <source>
        <dbReference type="EMBL" id="SUM88887.1"/>
    </source>
</evidence>
<dbReference type="EMBL" id="LR962863">
    <property type="protein sequence ID" value="CAD7359736.1"/>
    <property type="molecule type" value="Genomic_DNA"/>
</dbReference>
<dbReference type="GeneID" id="93790084"/>
<dbReference type="InterPro" id="IPR038091">
    <property type="entry name" value="UPF0302_N_sf"/>
</dbReference>
<evidence type="ECO:0000313" key="5">
    <source>
        <dbReference type="Proteomes" id="UP000264146"/>
    </source>
</evidence>
<reference evidence="2 5" key="3">
    <citation type="submission" date="2020-11" db="EMBL/GenBank/DDBJ databases">
        <authorList>
            <consortium name="Pathogen Informatics"/>
        </authorList>
    </citation>
    <scope>NUCLEOTIDE SEQUENCE [LARGE SCALE GENOMIC DNA]</scope>
    <source>
        <strain evidence="2 5">NCTC12218</strain>
    </source>
</reference>
<dbReference type="RefSeq" id="WP_016425103.1">
    <property type="nucleotide sequence ID" value="NZ_CABKRV010000001.1"/>
</dbReference>
<evidence type="ECO:0000313" key="2">
    <source>
        <dbReference type="EMBL" id="CAD7359736.1"/>
    </source>
</evidence>
<dbReference type="InterPro" id="IPR014963">
    <property type="entry name" value="UPF0302_N"/>
</dbReference>
<keyword evidence="6" id="KW-1185">Reference proteome</keyword>
<dbReference type="Pfam" id="PF08864">
    <property type="entry name" value="UPF0302"/>
    <property type="match status" value="1"/>
</dbReference>
<dbReference type="Proteomes" id="UP000264146">
    <property type="component" value="Chromosome"/>
</dbReference>
<name>A0A7Z7QQ38_STASC</name>
<dbReference type="Proteomes" id="UP000572988">
    <property type="component" value="Unassembled WGS sequence"/>
</dbReference>
<evidence type="ECO:0000259" key="1">
    <source>
        <dbReference type="Pfam" id="PF08864"/>
    </source>
</evidence>
<dbReference type="EMBL" id="UHEF01000001">
    <property type="protein sequence ID" value="SUM88887.1"/>
    <property type="molecule type" value="Genomic_DNA"/>
</dbReference>
<feature type="domain" description="UPF0302" evidence="1">
    <location>
        <begin position="9"/>
        <end position="110"/>
    </location>
</feature>
<dbReference type="InterPro" id="IPR011188">
    <property type="entry name" value="UPF0302"/>
</dbReference>
<evidence type="ECO:0000313" key="3">
    <source>
        <dbReference type="EMBL" id="NHA33685.1"/>
    </source>
</evidence>
<dbReference type="PIRSF" id="PIRSF007165">
    <property type="entry name" value="UCP007165"/>
    <property type="match status" value="1"/>
</dbReference>
<dbReference type="AlphaFoldDB" id="A0A7Z7QQ38"/>
<gene>
    <name evidence="3" type="ORF">C1O36_03960</name>
    <name evidence="4" type="ORF">NCTC12218_01395</name>
</gene>
<reference evidence="3 6" key="1">
    <citation type="submission" date="2018-01" db="EMBL/GenBank/DDBJ databases">
        <title>Complete genome sequence of Staphylococcus Scheliferi isolated from human.</title>
        <authorList>
            <person name="Abouelkhair M.A."/>
            <person name="Bemis D.A."/>
            <person name="Kania S.A."/>
        </authorList>
    </citation>
    <scope>NUCLEOTIDE SEQUENCE [LARGE SCALE GENOMIC DNA]</scope>
    <source>
        <strain evidence="3 6">ATCC 43808</strain>
    </source>
</reference>
<accession>A0A7Z7QQ38</accession>
<evidence type="ECO:0000313" key="6">
    <source>
        <dbReference type="Proteomes" id="UP000572988"/>
    </source>
</evidence>